<protein>
    <recommendedName>
        <fullName evidence="5">Solute-binding protein family 5 domain-containing protein</fullName>
    </recommendedName>
</protein>
<dbReference type="GO" id="GO:1904680">
    <property type="term" value="F:peptide transmembrane transporter activity"/>
    <property type="evidence" value="ECO:0007669"/>
    <property type="project" value="TreeGrafter"/>
</dbReference>
<feature type="signal peptide" evidence="4">
    <location>
        <begin position="1"/>
        <end position="26"/>
    </location>
</feature>
<dbReference type="GO" id="GO:0015833">
    <property type="term" value="P:peptide transport"/>
    <property type="evidence" value="ECO:0007669"/>
    <property type="project" value="UniProtKB-KW"/>
</dbReference>
<dbReference type="Gene3D" id="3.10.105.10">
    <property type="entry name" value="Dipeptide-binding Protein, Domain 3"/>
    <property type="match status" value="1"/>
</dbReference>
<evidence type="ECO:0000256" key="4">
    <source>
        <dbReference type="SAM" id="SignalP"/>
    </source>
</evidence>
<dbReference type="FunFam" id="3.10.105.10:FF:000005">
    <property type="entry name" value="ABC transporter substrate-binding protein"/>
    <property type="match status" value="1"/>
</dbReference>
<dbReference type="GO" id="GO:0015031">
    <property type="term" value="P:protein transport"/>
    <property type="evidence" value="ECO:0007669"/>
    <property type="project" value="UniProtKB-KW"/>
</dbReference>
<feature type="domain" description="Solute-binding protein family 5" evidence="5">
    <location>
        <begin position="106"/>
        <end position="210"/>
    </location>
</feature>
<dbReference type="GO" id="GO:0042884">
    <property type="term" value="P:microcin transport"/>
    <property type="evidence" value="ECO:0007669"/>
    <property type="project" value="TreeGrafter"/>
</dbReference>
<keyword evidence="2" id="KW-0571">Peptide transport</keyword>
<dbReference type="OrthoDB" id="9803988at2"/>
<gene>
    <name evidence="6" type="ORF">C7A17_24150</name>
</gene>
<dbReference type="PANTHER" id="PTHR30290:SF64">
    <property type="entry name" value="ABC TRANSPORTER PERIPLASMIC BINDING PROTEIN"/>
    <property type="match status" value="1"/>
</dbReference>
<keyword evidence="3" id="KW-0653">Protein transport</keyword>
<name>A0A2R3QVF9_ECTME</name>
<dbReference type="InterPro" id="IPR000914">
    <property type="entry name" value="SBP_5_dom"/>
</dbReference>
<evidence type="ECO:0000313" key="6">
    <source>
        <dbReference type="EMBL" id="AVO55713.1"/>
    </source>
</evidence>
<dbReference type="InterPro" id="IPR030678">
    <property type="entry name" value="Peptide/Ni-bd"/>
</dbReference>
<dbReference type="RefSeq" id="WP_106741496.1">
    <property type="nucleotide sequence ID" value="NZ_CP027657.1"/>
</dbReference>
<evidence type="ECO:0000313" key="7">
    <source>
        <dbReference type="Proteomes" id="UP000238327"/>
    </source>
</evidence>
<dbReference type="PANTHER" id="PTHR30290">
    <property type="entry name" value="PERIPLASMIC BINDING COMPONENT OF ABC TRANSPORTER"/>
    <property type="match status" value="1"/>
</dbReference>
<dbReference type="AlphaFoldDB" id="A0A2R3QVF9"/>
<sequence length="723" mass="82493">MTHPLRSFLLHGSSIILLGLAGLAVAAPQHATTLYDEPPKYPANFKHFDYVNPDAPKGGIFRQAGFGGFDSLNPFISKGVSADDISLIYDTLTVQSMDEPFSSYGLIAEKIEKAPDNAWVRFLLRKEARFHDGTPVTAEDVQFTFETLMKKGAPMYRGYYADVERVEVESPHSVRFIFKHAGNRELPLIVGQLPVLPKHWWNELDDSKKAQQPVLGDERISEAIEADPDGRSILVRLQEDPRLDGNQALSLEVLQLNLQAASRAEDQALVPLKQIDNITEEDQRSLRLSLRKPADDALLETLRQLPLLPAKRDFARGNLERPLGSGPYKVGRVQAGRSIRYDRVEDWWAKDLPVSRGFYNFDQMQVDYYRDNTVALEALKAGQFDYWLEVSAKNWATAYNTPAVANGQLLKEEIQNRNPTGMQGFIFNTRRPQFQDRRVREALGLLFDFEWANKRLFNGAYFRTRSYFDNSELASQGLPGEDELAILEPLRGKIPAEVFSDEFRVPVTDGSGIIREQQRRAYQLLQQAGWRIEGDRMLDANGQPVSFEFLLAQTEFERILLPFKRNLADLGMDLVIRRVDVSQYLNRLRSRDFDMIVGGFGQSNSPGNEQREYWHSSSADNPGSRNFIGLKDPAIDQLVEGLINADSRQNLIAHTRALDRVLLWGYYVIPNWHIRTWRVAYWNRFEHPKVTPLYDIGLHTWWVRPGLEQPSDAQQQATEEAGQ</sequence>
<dbReference type="STRING" id="1001585.MDS_2213"/>
<organism evidence="6 7">
    <name type="scientific">Ectopseudomonas mendocina</name>
    <name type="common">Pseudomonas mendocina</name>
    <dbReference type="NCBI Taxonomy" id="300"/>
    <lineage>
        <taxon>Bacteria</taxon>
        <taxon>Pseudomonadati</taxon>
        <taxon>Pseudomonadota</taxon>
        <taxon>Gammaproteobacteria</taxon>
        <taxon>Pseudomonadales</taxon>
        <taxon>Pseudomonadaceae</taxon>
        <taxon>Ectopseudomonas</taxon>
    </lineage>
</organism>
<keyword evidence="1 4" id="KW-0732">Signal</keyword>
<proteinExistence type="predicted"/>
<dbReference type="Gene3D" id="3.40.190.10">
    <property type="entry name" value="Periplasmic binding protein-like II"/>
    <property type="match status" value="2"/>
</dbReference>
<dbReference type="SUPFAM" id="SSF53850">
    <property type="entry name" value="Periplasmic binding protein-like II"/>
    <property type="match status" value="2"/>
</dbReference>
<feature type="domain" description="Solute-binding protein family 5" evidence="5">
    <location>
        <begin position="272"/>
        <end position="619"/>
    </location>
</feature>
<evidence type="ECO:0000256" key="1">
    <source>
        <dbReference type="ARBA" id="ARBA00022729"/>
    </source>
</evidence>
<dbReference type="Pfam" id="PF00496">
    <property type="entry name" value="SBP_bac_5"/>
    <property type="match status" value="2"/>
</dbReference>
<dbReference type="GO" id="GO:0043190">
    <property type="term" value="C:ATP-binding cassette (ABC) transporter complex"/>
    <property type="evidence" value="ECO:0007669"/>
    <property type="project" value="InterPro"/>
</dbReference>
<dbReference type="GO" id="GO:0030288">
    <property type="term" value="C:outer membrane-bounded periplasmic space"/>
    <property type="evidence" value="ECO:0007669"/>
    <property type="project" value="TreeGrafter"/>
</dbReference>
<evidence type="ECO:0000256" key="3">
    <source>
        <dbReference type="ARBA" id="ARBA00022927"/>
    </source>
</evidence>
<evidence type="ECO:0000259" key="5">
    <source>
        <dbReference type="Pfam" id="PF00496"/>
    </source>
</evidence>
<feature type="chain" id="PRO_5015316417" description="Solute-binding protein family 5 domain-containing protein" evidence="4">
    <location>
        <begin position="27"/>
        <end position="723"/>
    </location>
</feature>
<dbReference type="CDD" id="cd08497">
    <property type="entry name" value="MbnE-like"/>
    <property type="match status" value="1"/>
</dbReference>
<reference evidence="6 7" key="1">
    <citation type="submission" date="2018-03" db="EMBL/GenBank/DDBJ databases">
        <title>Complete genome sequence and methylome analysis of Pseudomonas mendocina NEB 698.</title>
        <authorList>
            <person name="Morgan R.D."/>
        </authorList>
    </citation>
    <scope>NUCLEOTIDE SEQUENCE [LARGE SCALE GENOMIC DNA]</scope>
    <source>
        <strain evidence="6 7">NEB698</strain>
    </source>
</reference>
<dbReference type="Proteomes" id="UP000238327">
    <property type="component" value="Chromosome"/>
</dbReference>
<evidence type="ECO:0000256" key="2">
    <source>
        <dbReference type="ARBA" id="ARBA00022856"/>
    </source>
</evidence>
<keyword evidence="3" id="KW-0813">Transport</keyword>
<dbReference type="PIRSF" id="PIRSF002741">
    <property type="entry name" value="MppA"/>
    <property type="match status" value="1"/>
</dbReference>
<dbReference type="EMBL" id="CP027657">
    <property type="protein sequence ID" value="AVO55713.1"/>
    <property type="molecule type" value="Genomic_DNA"/>
</dbReference>
<accession>A0A2R3QVF9</accession>
<dbReference type="InterPro" id="IPR039424">
    <property type="entry name" value="SBP_5"/>
</dbReference>